<evidence type="ECO:0000313" key="1">
    <source>
        <dbReference type="EMBL" id="KAG9231867.1"/>
    </source>
</evidence>
<organism evidence="1 2">
    <name type="scientific">Amylocarpus encephaloides</name>
    <dbReference type="NCBI Taxonomy" id="45428"/>
    <lineage>
        <taxon>Eukaryota</taxon>
        <taxon>Fungi</taxon>
        <taxon>Dikarya</taxon>
        <taxon>Ascomycota</taxon>
        <taxon>Pezizomycotina</taxon>
        <taxon>Leotiomycetes</taxon>
        <taxon>Helotiales</taxon>
        <taxon>Helotiales incertae sedis</taxon>
        <taxon>Amylocarpus</taxon>
    </lineage>
</organism>
<evidence type="ECO:0000313" key="2">
    <source>
        <dbReference type="Proteomes" id="UP000824998"/>
    </source>
</evidence>
<gene>
    <name evidence="1" type="ORF">BJ875DRAFT_103511</name>
</gene>
<proteinExistence type="predicted"/>
<sequence>MSFRYGLLIILTFRDGRPDPFWDFTTPTRGPGCSLWRTATGRMAHGCWTGSRLTNTTNPSAEKPKSSLGCFSMTQQILRFQATTRAYSDHHQPSLSLSFESFKTYECLRPHPPKRKLYASYHGTSTQLPLVTCMAKSLSIFVSKVPAHQRKLKHTVENHPTPPCCGTISTFIQPTATAIQSGHLVSRRECKEGAYTTSRNRAGCGVGILRFLHRDREIYAQQNILL</sequence>
<comment type="caution">
    <text evidence="1">The sequence shown here is derived from an EMBL/GenBank/DDBJ whole genome shotgun (WGS) entry which is preliminary data.</text>
</comment>
<accession>A0A9P8C391</accession>
<protein>
    <submittedName>
        <fullName evidence="1">Uncharacterized protein</fullName>
    </submittedName>
</protein>
<reference evidence="1" key="1">
    <citation type="journal article" date="2021" name="IMA Fungus">
        <title>Genomic characterization of three marine fungi, including Emericellopsis atlantica sp. nov. with signatures of a generalist lifestyle and marine biomass degradation.</title>
        <authorList>
            <person name="Hagestad O.C."/>
            <person name="Hou L."/>
            <person name="Andersen J.H."/>
            <person name="Hansen E.H."/>
            <person name="Altermark B."/>
            <person name="Li C."/>
            <person name="Kuhnert E."/>
            <person name="Cox R.J."/>
            <person name="Crous P.W."/>
            <person name="Spatafora J.W."/>
            <person name="Lail K."/>
            <person name="Amirebrahimi M."/>
            <person name="Lipzen A."/>
            <person name="Pangilinan J."/>
            <person name="Andreopoulos W."/>
            <person name="Hayes R.D."/>
            <person name="Ng V."/>
            <person name="Grigoriev I.V."/>
            <person name="Jackson S.A."/>
            <person name="Sutton T.D.S."/>
            <person name="Dobson A.D.W."/>
            <person name="Rama T."/>
        </authorList>
    </citation>
    <scope>NUCLEOTIDE SEQUENCE</scope>
    <source>
        <strain evidence="1">TRa018bII</strain>
    </source>
</reference>
<dbReference type="AlphaFoldDB" id="A0A9P8C391"/>
<name>A0A9P8C391_9HELO</name>
<dbReference type="Proteomes" id="UP000824998">
    <property type="component" value="Unassembled WGS sequence"/>
</dbReference>
<dbReference type="EMBL" id="MU251577">
    <property type="protein sequence ID" value="KAG9231867.1"/>
    <property type="molecule type" value="Genomic_DNA"/>
</dbReference>
<keyword evidence="2" id="KW-1185">Reference proteome</keyword>